<dbReference type="InterPro" id="IPR007685">
    <property type="entry name" value="RelA_SpoT"/>
</dbReference>
<dbReference type="Pfam" id="PF19296">
    <property type="entry name" value="RelA_AH_RIS"/>
    <property type="match status" value="1"/>
</dbReference>
<dbReference type="PANTHER" id="PTHR21262">
    <property type="entry name" value="GUANOSINE-3',5'-BIS DIPHOSPHATE 3'-PYROPHOSPHOHYDROLASE"/>
    <property type="match status" value="1"/>
</dbReference>
<dbReference type="Gene3D" id="3.30.70.260">
    <property type="match status" value="1"/>
</dbReference>
<dbReference type="InterPro" id="IPR012676">
    <property type="entry name" value="TGS-like"/>
</dbReference>
<dbReference type="InterPro" id="IPR004811">
    <property type="entry name" value="RelA/Spo_fam"/>
</dbReference>
<dbReference type="PROSITE" id="PS51831">
    <property type="entry name" value="HD"/>
    <property type="match status" value="1"/>
</dbReference>
<dbReference type="Pfam" id="PF04607">
    <property type="entry name" value="RelA_SpoT"/>
    <property type="match status" value="1"/>
</dbReference>
<dbReference type="InterPro" id="IPR004095">
    <property type="entry name" value="TGS"/>
</dbReference>
<feature type="domain" description="HD" evidence="4">
    <location>
        <begin position="90"/>
        <end position="189"/>
    </location>
</feature>
<dbReference type="InterPro" id="IPR033655">
    <property type="entry name" value="TGS_RelA/SpoT"/>
</dbReference>
<feature type="region of interest" description="Disordered" evidence="2">
    <location>
        <begin position="1"/>
        <end position="43"/>
    </location>
</feature>
<evidence type="ECO:0000256" key="2">
    <source>
        <dbReference type="SAM" id="MobiDB-lite"/>
    </source>
</evidence>
<comment type="similarity">
    <text evidence="1">Belongs to the relA/spoT family.</text>
</comment>
<feature type="domain" description="ACT" evidence="3">
    <location>
        <begin position="676"/>
        <end position="750"/>
    </location>
</feature>
<dbReference type="SMART" id="SM00471">
    <property type="entry name" value="HDc"/>
    <property type="match status" value="1"/>
</dbReference>
<dbReference type="CDD" id="cd05399">
    <property type="entry name" value="NT_Rel-Spo_like"/>
    <property type="match status" value="1"/>
</dbReference>
<dbReference type="GO" id="GO:0008728">
    <property type="term" value="F:GTP diphosphokinase activity"/>
    <property type="evidence" value="ECO:0007669"/>
    <property type="project" value="UniProtKB-EC"/>
</dbReference>
<evidence type="ECO:0000313" key="6">
    <source>
        <dbReference type="EMBL" id="MEK8089869.1"/>
    </source>
</evidence>
<feature type="domain" description="TGS" evidence="5">
    <location>
        <begin position="430"/>
        <end position="491"/>
    </location>
</feature>
<dbReference type="CDD" id="cd04876">
    <property type="entry name" value="ACT_RelA-SpoT"/>
    <property type="match status" value="1"/>
</dbReference>
<dbReference type="Gene3D" id="3.30.460.10">
    <property type="entry name" value="Beta Polymerase, domain 2"/>
    <property type="match status" value="1"/>
</dbReference>
<proteinExistence type="inferred from homology"/>
<evidence type="ECO:0000259" key="5">
    <source>
        <dbReference type="PROSITE" id="PS51880"/>
    </source>
</evidence>
<comment type="caution">
    <text evidence="6">The sequence shown here is derived from an EMBL/GenBank/DDBJ whole genome shotgun (WGS) entry which is preliminary data.</text>
</comment>
<dbReference type="Gene3D" id="3.10.20.30">
    <property type="match status" value="1"/>
</dbReference>
<protein>
    <submittedName>
        <fullName evidence="6">Bifunctional (P)ppGpp synthetase/guanosine-3',5'-bis(Diphosphate) 3'-pyrophosphohydrolase</fullName>
        <ecNumber evidence="6">2.7.6.5</ecNumber>
    </submittedName>
</protein>
<evidence type="ECO:0000259" key="3">
    <source>
        <dbReference type="PROSITE" id="PS51671"/>
    </source>
</evidence>
<dbReference type="PANTHER" id="PTHR21262:SF36">
    <property type="entry name" value="BIFUNCTIONAL (P)PPGPP SYNTHASE_HYDROLASE SPOT"/>
    <property type="match status" value="1"/>
</dbReference>
<accession>A0ABU9D8M0</accession>
<keyword evidence="6" id="KW-0808">Transferase</keyword>
<dbReference type="InterPro" id="IPR003607">
    <property type="entry name" value="HD/PDEase_dom"/>
</dbReference>
<sequence>MHFIPPASENRLSSSDAALLQPPEPAHPDWHAPLLPDLQLPDPPGPQAFDALREVLGQYMEPDEVEAAYLTFVYGAMAHQGQNRRSGEPYIHHPLAVARILAELRLDLPSIQGAILHDVIEDTGVSKEELARVFGQSVADLVDGVTKLGKVHFETSEEAQAENFRKMLLAMSKDIRVVLIKLADRLHNMRTMGVMISEKRRRISRETLEIYAPIAQRLGINPIRIELEELAFAHLYPKRWHALSEAIRASRGNRKEVVTRIRAAIEERLRQEGISGEVLGREKHIYSIYQKMQKKSLSFSAVSDIYAFRIIVDSVDTCYRVLGLIHNLYKPIPGRFKDYIAIPKANGYQSLHTVLFGPFGHPIEVQIRTEDMHRVAEAGVAAHWLYKSGESSSRAQAQARAWVQHLLELQQKGGDSREFLESVKMDLFPDQVYVFTPKGKIMSLPQGATAVDFAYAVHTDIGNHCIAAKVNDQFVPLRTLLKNGDHVEIITAQSASPNPGWLDFVATGKARANIRMHLKNIQHAEAEAMGKRLLDKALRSMGGTLEAVQEQDWQRILPTFRVGSATELLEAIGMGNAYPLVVAHSLLPEQVEGEGGVPERDKTFSLSIRGTEGMAVTLARCCHPIPGDPILGFVTAGRGIVVHTHDCPNIQEWRKRRDKWVDVQWDAKVSGEYPVTIRTVVEHARGVLARLATLIAEEGSNIDHVDIEERDGLYTGITFTVDVTNRQHLARIMRALRSLPVVSRVQRLKG</sequence>
<dbReference type="Pfam" id="PF13328">
    <property type="entry name" value="HD_4"/>
    <property type="match status" value="1"/>
</dbReference>
<organism evidence="6 7">
    <name type="scientific">Thermithiobacillus plumbiphilus</name>
    <dbReference type="NCBI Taxonomy" id="1729899"/>
    <lineage>
        <taxon>Bacteria</taxon>
        <taxon>Pseudomonadati</taxon>
        <taxon>Pseudomonadota</taxon>
        <taxon>Acidithiobacillia</taxon>
        <taxon>Acidithiobacillales</taxon>
        <taxon>Thermithiobacillaceae</taxon>
        <taxon>Thermithiobacillus</taxon>
    </lineage>
</organism>
<dbReference type="SUPFAM" id="SSF109604">
    <property type="entry name" value="HD-domain/PDEase-like"/>
    <property type="match status" value="1"/>
</dbReference>
<dbReference type="NCBIfam" id="TIGR00691">
    <property type="entry name" value="spoT_relA"/>
    <property type="match status" value="1"/>
</dbReference>
<comment type="function">
    <text evidence="1">In eubacteria ppGpp (guanosine 3'-diphosphate 5'-diphosphate) is a mediator of the stringent response that coordinates a variety of cellular activities in response to changes in nutritional abundance.</text>
</comment>
<dbReference type="InterPro" id="IPR002912">
    <property type="entry name" value="ACT_dom"/>
</dbReference>
<dbReference type="CDD" id="cd01668">
    <property type="entry name" value="TGS_RSH"/>
    <property type="match status" value="1"/>
</dbReference>
<dbReference type="Proteomes" id="UP001446205">
    <property type="component" value="Unassembled WGS sequence"/>
</dbReference>
<dbReference type="Pfam" id="PF02824">
    <property type="entry name" value="TGS"/>
    <property type="match status" value="1"/>
</dbReference>
<dbReference type="InterPro" id="IPR006674">
    <property type="entry name" value="HD_domain"/>
</dbReference>
<dbReference type="InterPro" id="IPR012675">
    <property type="entry name" value="Beta-grasp_dom_sf"/>
</dbReference>
<dbReference type="SUPFAM" id="SSF81301">
    <property type="entry name" value="Nucleotidyltransferase"/>
    <property type="match status" value="1"/>
</dbReference>
<dbReference type="Pfam" id="PF13291">
    <property type="entry name" value="ACT_4"/>
    <property type="match status" value="1"/>
</dbReference>
<evidence type="ECO:0000313" key="7">
    <source>
        <dbReference type="Proteomes" id="UP001446205"/>
    </source>
</evidence>
<dbReference type="PROSITE" id="PS51671">
    <property type="entry name" value="ACT"/>
    <property type="match status" value="1"/>
</dbReference>
<dbReference type="CDD" id="cd00077">
    <property type="entry name" value="HDc"/>
    <property type="match status" value="1"/>
</dbReference>
<dbReference type="SUPFAM" id="SSF55021">
    <property type="entry name" value="ACT-like"/>
    <property type="match status" value="1"/>
</dbReference>
<keyword evidence="7" id="KW-1185">Reference proteome</keyword>
<dbReference type="SMART" id="SM00954">
    <property type="entry name" value="RelA_SpoT"/>
    <property type="match status" value="1"/>
</dbReference>
<dbReference type="InterPro" id="IPR043519">
    <property type="entry name" value="NT_sf"/>
</dbReference>
<reference evidence="6 7" key="1">
    <citation type="submission" date="2024-04" db="EMBL/GenBank/DDBJ databases">
        <authorList>
            <person name="Abashina T."/>
            <person name="Shaikin A."/>
        </authorList>
    </citation>
    <scope>NUCLEOTIDE SEQUENCE [LARGE SCALE GENOMIC DNA]</scope>
    <source>
        <strain evidence="6 7">AAFK</strain>
    </source>
</reference>
<dbReference type="InterPro" id="IPR045600">
    <property type="entry name" value="RelA/SpoT_AH_RIS"/>
</dbReference>
<evidence type="ECO:0000256" key="1">
    <source>
        <dbReference type="RuleBase" id="RU003847"/>
    </source>
</evidence>
<dbReference type="InterPro" id="IPR045865">
    <property type="entry name" value="ACT-like_dom_sf"/>
</dbReference>
<dbReference type="PROSITE" id="PS51880">
    <property type="entry name" value="TGS"/>
    <property type="match status" value="1"/>
</dbReference>
<dbReference type="Gene3D" id="1.10.3210.10">
    <property type="entry name" value="Hypothetical protein af1432"/>
    <property type="match status" value="1"/>
</dbReference>
<dbReference type="EC" id="2.7.6.5" evidence="6"/>
<evidence type="ECO:0000259" key="4">
    <source>
        <dbReference type="PROSITE" id="PS51831"/>
    </source>
</evidence>
<name>A0ABU9D8M0_9PROT</name>
<gene>
    <name evidence="6" type="ORF">WOB96_08815</name>
</gene>
<dbReference type="EMBL" id="JBBPCO010000008">
    <property type="protein sequence ID" value="MEK8089869.1"/>
    <property type="molecule type" value="Genomic_DNA"/>
</dbReference>
<dbReference type="SUPFAM" id="SSF81271">
    <property type="entry name" value="TGS-like"/>
    <property type="match status" value="1"/>
</dbReference>